<dbReference type="GO" id="GO:0005886">
    <property type="term" value="C:plasma membrane"/>
    <property type="evidence" value="ECO:0007669"/>
    <property type="project" value="UniProtKB-ARBA"/>
</dbReference>
<evidence type="ECO:0000256" key="4">
    <source>
        <dbReference type="ARBA" id="ARBA00022692"/>
    </source>
</evidence>
<evidence type="ECO:0000256" key="3">
    <source>
        <dbReference type="ARBA" id="ARBA00013064"/>
    </source>
</evidence>
<dbReference type="InterPro" id="IPR029021">
    <property type="entry name" value="Prot-tyrosine_phosphatase-like"/>
</dbReference>
<dbReference type="PROSITE" id="PS51144">
    <property type="entry name" value="ALPHA_CA_2"/>
    <property type="match status" value="1"/>
</dbReference>
<dbReference type="Pfam" id="PF00194">
    <property type="entry name" value="Carb_anhydrase"/>
    <property type="match status" value="1"/>
</dbReference>
<comment type="subcellular location">
    <subcellularLocation>
        <location evidence="1">Membrane</location>
        <topology evidence="1">Single-pass type I membrane protein</topology>
    </subcellularLocation>
</comment>
<evidence type="ECO:0000256" key="10">
    <source>
        <dbReference type="ARBA" id="ARBA00023136"/>
    </source>
</evidence>
<dbReference type="PANTHER" id="PTHR19134:SF468">
    <property type="entry name" value="RECEPTOR-TYPE TYROSINE-PROTEIN PHOSPHATASE GAMMA"/>
    <property type="match status" value="1"/>
</dbReference>
<dbReference type="SMART" id="SM01057">
    <property type="entry name" value="Carb_anhydrase"/>
    <property type="match status" value="1"/>
</dbReference>
<dbReference type="PROSITE" id="PS50056">
    <property type="entry name" value="TYR_PHOSPHATASE_2"/>
    <property type="match status" value="1"/>
</dbReference>
<keyword evidence="10 14" id="KW-0472">Membrane</keyword>
<dbReference type="SMART" id="SM00194">
    <property type="entry name" value="PTPc"/>
    <property type="match status" value="2"/>
</dbReference>
<evidence type="ECO:0000259" key="17">
    <source>
        <dbReference type="PROSITE" id="PS51144"/>
    </source>
</evidence>
<dbReference type="PRINTS" id="PR00700">
    <property type="entry name" value="PRTYPHPHTASE"/>
</dbReference>
<evidence type="ECO:0000256" key="13">
    <source>
        <dbReference type="ARBA" id="ARBA00051722"/>
    </source>
</evidence>
<feature type="domain" description="Tyrosine specific protein phosphatases" evidence="16">
    <location>
        <begin position="716"/>
        <end position="790"/>
    </location>
</feature>
<evidence type="ECO:0000256" key="1">
    <source>
        <dbReference type="ARBA" id="ARBA00004479"/>
    </source>
</evidence>
<evidence type="ECO:0000256" key="11">
    <source>
        <dbReference type="ARBA" id="ARBA00023157"/>
    </source>
</evidence>
<dbReference type="InterPro" id="IPR003595">
    <property type="entry name" value="Tyr_Pase_cat"/>
</dbReference>
<evidence type="ECO:0000256" key="8">
    <source>
        <dbReference type="ARBA" id="ARBA00022912"/>
    </source>
</evidence>
<feature type="domain" description="Alpha-carbonic anhydrase" evidence="17">
    <location>
        <begin position="28"/>
        <end position="305"/>
    </location>
</feature>
<dbReference type="Gene3D" id="3.90.190.10">
    <property type="entry name" value="Protein tyrosine phosphatase superfamily"/>
    <property type="match status" value="2"/>
</dbReference>
<dbReference type="PROSITE" id="PS00383">
    <property type="entry name" value="TYR_PHOSPHATASE_1"/>
    <property type="match status" value="1"/>
</dbReference>
<evidence type="ECO:0000259" key="15">
    <source>
        <dbReference type="PROSITE" id="PS50055"/>
    </source>
</evidence>
<evidence type="ECO:0000256" key="5">
    <source>
        <dbReference type="ARBA" id="ARBA00022729"/>
    </source>
</evidence>
<organism evidence="18 19">
    <name type="scientific">Salmo trutta</name>
    <name type="common">Brown trout</name>
    <dbReference type="NCBI Taxonomy" id="8032"/>
    <lineage>
        <taxon>Eukaryota</taxon>
        <taxon>Metazoa</taxon>
        <taxon>Chordata</taxon>
        <taxon>Craniata</taxon>
        <taxon>Vertebrata</taxon>
        <taxon>Euteleostomi</taxon>
        <taxon>Actinopterygii</taxon>
        <taxon>Neopterygii</taxon>
        <taxon>Teleostei</taxon>
        <taxon>Protacanthopterygii</taxon>
        <taxon>Salmoniformes</taxon>
        <taxon>Salmonidae</taxon>
        <taxon>Salmoninae</taxon>
        <taxon>Salmo</taxon>
    </lineage>
</organism>
<dbReference type="SUPFAM" id="SSF51069">
    <property type="entry name" value="Carbonic anhydrase"/>
    <property type="match status" value="1"/>
</dbReference>
<feature type="domain" description="Tyrosine-protein phosphatase" evidence="15">
    <location>
        <begin position="853"/>
        <end position="1059"/>
    </location>
</feature>
<keyword evidence="19" id="KW-1185">Reference proteome</keyword>
<reference evidence="18" key="2">
    <citation type="submission" date="2025-09" db="UniProtKB">
        <authorList>
            <consortium name="Ensembl"/>
        </authorList>
    </citation>
    <scope>IDENTIFICATION</scope>
</reference>
<comment type="similarity">
    <text evidence="2">Belongs to the protein-tyrosine phosphatase family. Receptor class 5 subfamily.</text>
</comment>
<evidence type="ECO:0000256" key="12">
    <source>
        <dbReference type="ARBA" id="ARBA00023180"/>
    </source>
</evidence>
<dbReference type="SUPFAM" id="SSF52799">
    <property type="entry name" value="(Phosphotyrosine protein) phosphatases II"/>
    <property type="match status" value="2"/>
</dbReference>
<dbReference type="FunFam" id="3.90.190.10:FF:000016">
    <property type="entry name" value="receptor-type tyrosine-protein phosphatase gamma isoform X1"/>
    <property type="match status" value="1"/>
</dbReference>
<dbReference type="CDD" id="cd00063">
    <property type="entry name" value="FN3"/>
    <property type="match status" value="1"/>
</dbReference>
<evidence type="ECO:0000313" key="19">
    <source>
        <dbReference type="Proteomes" id="UP000472277"/>
    </source>
</evidence>
<feature type="transmembrane region" description="Helical" evidence="14">
    <location>
        <begin position="449"/>
        <end position="474"/>
    </location>
</feature>
<keyword evidence="12" id="KW-0325">Glycoprotein</keyword>
<evidence type="ECO:0000256" key="14">
    <source>
        <dbReference type="SAM" id="Phobius"/>
    </source>
</evidence>
<keyword evidence="4 14" id="KW-0812">Transmembrane</keyword>
<accession>A0A673Y521</accession>
<gene>
    <name evidence="18" type="primary">PTPRG</name>
    <name evidence="18" type="synonym">ptprga</name>
</gene>
<dbReference type="SUPFAM" id="SSF49265">
    <property type="entry name" value="Fibronectin type III"/>
    <property type="match status" value="1"/>
</dbReference>
<feature type="domain" description="Tyrosine-protein phosphatase" evidence="15">
    <location>
        <begin position="531"/>
        <end position="799"/>
    </location>
</feature>
<dbReference type="GO" id="GO:0004725">
    <property type="term" value="F:protein tyrosine phosphatase activity"/>
    <property type="evidence" value="ECO:0007669"/>
    <property type="project" value="UniProtKB-EC"/>
</dbReference>
<evidence type="ECO:0000259" key="16">
    <source>
        <dbReference type="PROSITE" id="PS50056"/>
    </source>
</evidence>
<dbReference type="InterPro" id="IPR036116">
    <property type="entry name" value="FN3_sf"/>
</dbReference>
<dbReference type="InterPro" id="IPR001148">
    <property type="entry name" value="CA_dom"/>
</dbReference>
<dbReference type="GeneTree" id="ENSGT00940000155048"/>
<dbReference type="InterPro" id="IPR050348">
    <property type="entry name" value="Protein-Tyr_Phosphatase"/>
</dbReference>
<dbReference type="InterPro" id="IPR016130">
    <property type="entry name" value="Tyr_Pase_AS"/>
</dbReference>
<dbReference type="Pfam" id="PF00102">
    <property type="entry name" value="Y_phosphatase"/>
    <property type="match status" value="2"/>
</dbReference>
<evidence type="ECO:0000256" key="6">
    <source>
        <dbReference type="ARBA" id="ARBA00022737"/>
    </source>
</evidence>
<keyword evidence="7" id="KW-0378">Hydrolase</keyword>
<sequence length="1070" mass="122099">MVKRDSSLQGKRFHWVSTYFCIYSKYIILFLSSGLGTYGPEEGWSAAYPECRQRNQSPINIVDQDTKVSMEYQELTLDGFEAESSNKTSMKNTGKTVAIMLKDDYFVRGAGLPGRFKAEKVEFHWGQSNGSDGSEHSINGRRFPVEMQIYMYNSDDFDSLSAAMRQKRIIAAMSVFFQVRTSLSSLRLFKQRKETFLEPFVLRDLLPSSLGSYYRYTGSLTIPPCSKVVEWIVFNRPVFLSYKQVILCLTFQIVVGPQCKNLFLFPFAFVSHIPPTPSLCLSFSPLSLSVCSSAPINMKVQHLNRTALVVRWTRPEFTYHPPIISFLISYSWTKHDESYEETHVTDSQNKLVRFYHTHARTNVTDHGKLILRHQCLWLVLYLCEAELTLAKCVFDLMPYLSTTGSVFPYCRVNVAVILTDCVSSPPPSERTSVSNLTRQGAPGVGRMEWIIPLMVVSALTFVCLSLLLAVLVYWRRCFQTAHFYVEDSSSPRVVPNESIPVIPIPDDMEAIPVKQFIKHISELYSNNQHGFSEDFEEVQRCTVDMKITSEHSNHPDNKHKNRYINIVAYDHSRVKLRPLAGKDSKHSDYINANYVDGYNKPKAYIAAQGPLKSTFEDFWRMVWEQNTGIIVMITNLVEKGRRKCDQYWPTENSEEYGNIVVTLKSTKVHACYTLRRFTVRNAKVKKGNPKGRQSERTVVQYHYTQWPDMGVPEYTLPVLTFVRRSSASQAPEMGPMLVHCSAGVGRTGTYIVIDSMLQQIKDKSTVNVLGFLKHIRTQRNYLVQTEEQYIFIHDVLIEAIMGKETEVLSSQLHSYVNSILTPGVGGKTRLEKQFKLYDHCALIGSLCVSMAAERARVGLAPLPGMKGTDYINASYIMGYYRSNEFIITQHPLPHTTKDFWRMIWDHNAQIIVMLPDNQGLAEDEFVYWPSREEAMNCEAFTVTLISKDRLCLSNEEQIIIHDFILEATQDDYVLEVRHFQCPKWPNPDAPISSTFELINVIKEEAMTRDGPTIVHDEFGAVSAGMLCALTTLSQQLESESAVGVYQVAKMINLMRPGVFTDIVSRLVAWL</sequence>
<protein>
    <recommendedName>
        <fullName evidence="3">protein-tyrosine-phosphatase</fullName>
        <ecNumber evidence="3">3.1.3.48</ecNumber>
    </recommendedName>
</protein>
<dbReference type="InterPro" id="IPR000242">
    <property type="entry name" value="PTP_cat"/>
</dbReference>
<reference evidence="18" key="1">
    <citation type="submission" date="2025-08" db="UniProtKB">
        <authorList>
            <consortium name="Ensembl"/>
        </authorList>
    </citation>
    <scope>IDENTIFICATION</scope>
</reference>
<dbReference type="Ensembl" id="ENSSTUT00000030995.1">
    <property type="protein sequence ID" value="ENSSTUP00000029618.1"/>
    <property type="gene ID" value="ENSSTUG00000009135.1"/>
</dbReference>
<evidence type="ECO:0000256" key="2">
    <source>
        <dbReference type="ARBA" id="ARBA00006246"/>
    </source>
</evidence>
<dbReference type="EC" id="3.1.3.48" evidence="3"/>
<dbReference type="PROSITE" id="PS50055">
    <property type="entry name" value="TYR_PHOSPHATASE_PTP"/>
    <property type="match status" value="2"/>
</dbReference>
<dbReference type="AlphaFoldDB" id="A0A673Y521"/>
<dbReference type="FunFam" id="3.90.190.10:FF:000013">
    <property type="entry name" value="receptor-type tyrosine-protein phosphatase zeta isoform X1"/>
    <property type="match status" value="1"/>
</dbReference>
<dbReference type="PANTHER" id="PTHR19134">
    <property type="entry name" value="RECEPTOR-TYPE TYROSINE-PROTEIN PHOSPHATASE"/>
    <property type="match status" value="1"/>
</dbReference>
<comment type="catalytic activity">
    <reaction evidence="13">
        <text>O-phospho-L-tyrosyl-[protein] + H2O = L-tyrosyl-[protein] + phosphate</text>
        <dbReference type="Rhea" id="RHEA:10684"/>
        <dbReference type="Rhea" id="RHEA-COMP:10136"/>
        <dbReference type="Rhea" id="RHEA-COMP:20101"/>
        <dbReference type="ChEBI" id="CHEBI:15377"/>
        <dbReference type="ChEBI" id="CHEBI:43474"/>
        <dbReference type="ChEBI" id="CHEBI:46858"/>
        <dbReference type="ChEBI" id="CHEBI:61978"/>
        <dbReference type="EC" id="3.1.3.48"/>
    </reaction>
</comment>
<proteinExistence type="inferred from homology"/>
<dbReference type="InterPro" id="IPR000387">
    <property type="entry name" value="Tyr_Pase_dom"/>
</dbReference>
<evidence type="ECO:0000256" key="9">
    <source>
        <dbReference type="ARBA" id="ARBA00022989"/>
    </source>
</evidence>
<keyword evidence="8" id="KW-0904">Protein phosphatase</keyword>
<name>A0A673Y521_SALTR</name>
<keyword evidence="6" id="KW-0677">Repeat</keyword>
<evidence type="ECO:0000256" key="7">
    <source>
        <dbReference type="ARBA" id="ARBA00022801"/>
    </source>
</evidence>
<keyword evidence="5" id="KW-0732">Signal</keyword>
<dbReference type="InterPro" id="IPR003961">
    <property type="entry name" value="FN3_dom"/>
</dbReference>
<evidence type="ECO:0000313" key="18">
    <source>
        <dbReference type="Ensembl" id="ENSSTUP00000029618.1"/>
    </source>
</evidence>
<keyword evidence="11" id="KW-1015">Disulfide bond</keyword>
<dbReference type="InterPro" id="IPR036398">
    <property type="entry name" value="CA_dom_sf"/>
</dbReference>
<dbReference type="Proteomes" id="UP000472277">
    <property type="component" value="Chromosome 16"/>
</dbReference>
<keyword evidence="9 14" id="KW-1133">Transmembrane helix</keyword>
<dbReference type="SMART" id="SM00404">
    <property type="entry name" value="PTPc_motif"/>
    <property type="match status" value="2"/>
</dbReference>
<dbReference type="Gene3D" id="3.10.200.10">
    <property type="entry name" value="Alpha carbonic anhydrase"/>
    <property type="match status" value="1"/>
</dbReference>